<evidence type="ECO:0000313" key="4">
    <source>
        <dbReference type="EMBL" id="GAO41342.1"/>
    </source>
</evidence>
<feature type="domain" description="DUF6377" evidence="3">
    <location>
        <begin position="257"/>
        <end position="503"/>
    </location>
</feature>
<dbReference type="EMBL" id="BBWV01000001">
    <property type="protein sequence ID" value="GAO41342.1"/>
    <property type="molecule type" value="Genomic_DNA"/>
</dbReference>
<proteinExistence type="predicted"/>
<reference evidence="4 5" key="1">
    <citation type="submission" date="2015-04" db="EMBL/GenBank/DDBJ databases">
        <title>Whole genome shotgun sequence of Flavihumibacter petaseus NBRC 106054.</title>
        <authorList>
            <person name="Miyazawa S."/>
            <person name="Hosoyama A."/>
            <person name="Hashimoto M."/>
            <person name="Noguchi M."/>
            <person name="Tsuchikane K."/>
            <person name="Ohji S."/>
            <person name="Yamazoe A."/>
            <person name="Ichikawa N."/>
            <person name="Kimura A."/>
            <person name="Fujita N."/>
        </authorList>
    </citation>
    <scope>NUCLEOTIDE SEQUENCE [LARGE SCALE GENOMIC DNA]</scope>
    <source>
        <strain evidence="4 5">NBRC 106054</strain>
    </source>
</reference>
<dbReference type="InterPro" id="IPR011990">
    <property type="entry name" value="TPR-like_helical_dom_sf"/>
</dbReference>
<dbReference type="Proteomes" id="UP000033121">
    <property type="component" value="Unassembled WGS sequence"/>
</dbReference>
<dbReference type="AlphaFoldDB" id="A0A0E9MU95"/>
<dbReference type="InterPro" id="IPR045957">
    <property type="entry name" value="DUF6377"/>
</dbReference>
<protein>
    <recommendedName>
        <fullName evidence="3">DUF6377 domain-containing protein</fullName>
    </recommendedName>
</protein>
<dbReference type="STRING" id="1220578.FPE01S_01_03540"/>
<keyword evidence="5" id="KW-1185">Reference proteome</keyword>
<evidence type="ECO:0000259" key="3">
    <source>
        <dbReference type="Pfam" id="PF19904"/>
    </source>
</evidence>
<name>A0A0E9MU95_9BACT</name>
<dbReference type="SUPFAM" id="SSF48452">
    <property type="entry name" value="TPR-like"/>
    <property type="match status" value="1"/>
</dbReference>
<comment type="caution">
    <text evidence="4">The sequence shown here is derived from an EMBL/GenBank/DDBJ whole genome shotgun (WGS) entry which is preliminary data.</text>
</comment>
<evidence type="ECO:0000256" key="2">
    <source>
        <dbReference type="SAM" id="SignalP"/>
    </source>
</evidence>
<keyword evidence="2" id="KW-0732">Signal</keyword>
<evidence type="ECO:0000256" key="1">
    <source>
        <dbReference type="SAM" id="Phobius"/>
    </source>
</evidence>
<dbReference type="Pfam" id="PF19904">
    <property type="entry name" value="DUF6377"/>
    <property type="match status" value="1"/>
</dbReference>
<keyword evidence="1" id="KW-0472">Membrane</keyword>
<dbReference type="Gene3D" id="1.25.40.10">
    <property type="entry name" value="Tetratricopeptide repeat domain"/>
    <property type="match status" value="1"/>
</dbReference>
<gene>
    <name evidence="4" type="ORF">FPE01S_01_03540</name>
</gene>
<evidence type="ECO:0000313" key="5">
    <source>
        <dbReference type="Proteomes" id="UP000033121"/>
    </source>
</evidence>
<keyword evidence="1" id="KW-0812">Transmembrane</keyword>
<feature type="transmembrane region" description="Helical" evidence="1">
    <location>
        <begin position="329"/>
        <end position="351"/>
    </location>
</feature>
<accession>A0A0E9MU95</accession>
<keyword evidence="1" id="KW-1133">Transmembrane helix</keyword>
<dbReference type="RefSeq" id="WP_046367225.1">
    <property type="nucleotide sequence ID" value="NZ_BBWV01000001.1"/>
</dbReference>
<feature type="signal peptide" evidence="2">
    <location>
        <begin position="1"/>
        <end position="19"/>
    </location>
</feature>
<sequence length="541" mass="61587">MWKLTLSLFLTGTLLTARSAETPDTALLSLNKTIQSVPVFDAAKEESIRLLRLQYLKQPSEDITGRYHAALQLFEAYKVFHYDSAFHYAKQLSSLAVELNDPPRLAEARIKMAFTLLSSGLFKETLDSLGDIRTAALPDSTRADYYALMGRYYYDLADFDNDAYHSPLYNQKANGFIDSALLYYPKEGFSYNYFRGLKEIRSGKKDSALTDFRRLLEGGNLTDHQVAIVASTLSDIYIQNNQTDTAIQLLIQAAMADIRSSTKETAAIFNLSQLLYRKGDVKSASDYIEQAIADATFYGARQRKVQVSAILPLIEGEKLKRVEAEKKAVVTYAVITTLLLLLVLALAFIIFRQIARLKAAKLIISEAHSKEQAINHELQVINEKLSEANSIKEAYIGYFFNVNAAFFAKIERFKKVIELKINERKMDEIRFHINNINVREEKNELLKNFDKVFLKLFPGFVEQFNALFKEEDRVILKDGELLNNDLRIFALIRMGIHDNDKIADILEYSGNTVKAYKSKIKNKSILPNEAFEQAIMQIKAF</sequence>
<organism evidence="4 5">
    <name type="scientific">Flavihumibacter petaseus NBRC 106054</name>
    <dbReference type="NCBI Taxonomy" id="1220578"/>
    <lineage>
        <taxon>Bacteria</taxon>
        <taxon>Pseudomonadati</taxon>
        <taxon>Bacteroidota</taxon>
        <taxon>Chitinophagia</taxon>
        <taxon>Chitinophagales</taxon>
        <taxon>Chitinophagaceae</taxon>
        <taxon>Flavihumibacter</taxon>
    </lineage>
</organism>
<feature type="chain" id="PRO_5002429787" description="DUF6377 domain-containing protein" evidence="2">
    <location>
        <begin position="20"/>
        <end position="541"/>
    </location>
</feature>